<dbReference type="Pfam" id="PF26292">
    <property type="entry name" value="PUA_elF2D"/>
    <property type="match status" value="1"/>
</dbReference>
<feature type="domain" description="SUI1" evidence="4">
    <location>
        <begin position="397"/>
        <end position="470"/>
    </location>
</feature>
<dbReference type="InterPro" id="IPR048248">
    <property type="entry name" value="PUA_eIF2d-like"/>
</dbReference>
<keyword evidence="7" id="KW-1185">Reference proteome</keyword>
<evidence type="ECO:0000259" key="4">
    <source>
        <dbReference type="PROSITE" id="PS50296"/>
    </source>
</evidence>
<reference evidence="6" key="1">
    <citation type="submission" date="2025-08" db="UniProtKB">
        <authorList>
            <consortium name="Ensembl"/>
        </authorList>
    </citation>
    <scope>IDENTIFICATION</scope>
</reference>
<proteinExistence type="inferred from homology"/>
<dbReference type="Ensembl" id="ENSCCRT00000079146.2">
    <property type="protein sequence ID" value="ENSCCRP00000073040.2"/>
    <property type="gene ID" value="ENSCCRG00000039430.2"/>
</dbReference>
<dbReference type="InterPro" id="IPR039759">
    <property type="entry name" value="eIF2D_SUI1"/>
</dbReference>
<dbReference type="InterPro" id="IPR036885">
    <property type="entry name" value="SWIB_MDM2_dom_sf"/>
</dbReference>
<dbReference type="CDD" id="cd11608">
    <property type="entry name" value="eIF2D_C"/>
    <property type="match status" value="1"/>
</dbReference>
<evidence type="ECO:0000259" key="5">
    <source>
        <dbReference type="PROSITE" id="PS51925"/>
    </source>
</evidence>
<dbReference type="PROSITE" id="PS50296">
    <property type="entry name" value="SUI1"/>
    <property type="match status" value="1"/>
</dbReference>
<organism evidence="6 7">
    <name type="scientific">Cyprinus carpio carpio</name>
    <dbReference type="NCBI Taxonomy" id="630221"/>
    <lineage>
        <taxon>Eukaryota</taxon>
        <taxon>Metazoa</taxon>
        <taxon>Chordata</taxon>
        <taxon>Craniata</taxon>
        <taxon>Vertebrata</taxon>
        <taxon>Euteleostomi</taxon>
        <taxon>Actinopterygii</taxon>
        <taxon>Neopterygii</taxon>
        <taxon>Teleostei</taxon>
        <taxon>Ostariophysi</taxon>
        <taxon>Cypriniformes</taxon>
        <taxon>Cyprinidae</taxon>
        <taxon>Cyprininae</taxon>
        <taxon>Cyprinus</taxon>
    </lineage>
</organism>
<accession>A0A8C1E766</accession>
<dbReference type="InterPro" id="IPR015947">
    <property type="entry name" value="PUA-like_sf"/>
</dbReference>
<dbReference type="PANTHER" id="PTHR12217">
    <property type="entry name" value="EUKARYOTIC TRANSLATION INITIATION FACTOR 2D"/>
    <property type="match status" value="1"/>
</dbReference>
<dbReference type="Pfam" id="PF01253">
    <property type="entry name" value="SUI1"/>
    <property type="match status" value="1"/>
</dbReference>
<dbReference type="PROSITE" id="PS50890">
    <property type="entry name" value="PUA"/>
    <property type="match status" value="1"/>
</dbReference>
<dbReference type="InterPro" id="IPR003121">
    <property type="entry name" value="SWIB_MDM2_domain"/>
</dbReference>
<dbReference type="Proteomes" id="UP001108240">
    <property type="component" value="Unplaced"/>
</dbReference>
<dbReference type="Pfam" id="PF26291">
    <property type="entry name" value="SWIB_eIF2D"/>
    <property type="match status" value="1"/>
</dbReference>
<keyword evidence="3" id="KW-0396">Initiation factor</keyword>
<dbReference type="InterPro" id="IPR036877">
    <property type="entry name" value="SUI1_dom_sf"/>
</dbReference>
<evidence type="ECO:0000256" key="3">
    <source>
        <dbReference type="ARBA" id="ARBA00022540"/>
    </source>
</evidence>
<feature type="domain" description="DM2" evidence="5">
    <location>
        <begin position="286"/>
        <end position="373"/>
    </location>
</feature>
<dbReference type="SUPFAM" id="SSF88697">
    <property type="entry name" value="PUA domain-like"/>
    <property type="match status" value="1"/>
</dbReference>
<dbReference type="Gene3D" id="3.10.400.20">
    <property type="match status" value="1"/>
</dbReference>
<comment type="similarity">
    <text evidence="1">Belongs to the eIF2D family.</text>
</comment>
<keyword evidence="3" id="KW-0648">Protein biosynthesis</keyword>
<protein>
    <submittedName>
        <fullName evidence="6">Eukaryotic translation initiation factor 2D</fullName>
    </submittedName>
</protein>
<dbReference type="InterPro" id="IPR057429">
    <property type="entry name" value="WH_eIF2D"/>
</dbReference>
<evidence type="ECO:0000256" key="1">
    <source>
        <dbReference type="ARBA" id="ARBA00010359"/>
    </source>
</evidence>
<dbReference type="CDD" id="cd11610">
    <property type="entry name" value="eIF2D_N"/>
    <property type="match status" value="1"/>
</dbReference>
<evidence type="ECO:0000313" key="7">
    <source>
        <dbReference type="Proteomes" id="UP001108240"/>
    </source>
</evidence>
<dbReference type="SUPFAM" id="SSF47592">
    <property type="entry name" value="SWIB/MDM2 domain"/>
    <property type="match status" value="1"/>
</dbReference>
<dbReference type="InterPro" id="IPR058886">
    <property type="entry name" value="SWIB_eIF2D"/>
</dbReference>
<dbReference type="GO" id="GO:0003743">
    <property type="term" value="F:translation initiation factor activity"/>
    <property type="evidence" value="ECO:0007669"/>
    <property type="project" value="UniProtKB-KW"/>
</dbReference>
<dbReference type="GO" id="GO:0001731">
    <property type="term" value="P:formation of translation preinitiation complex"/>
    <property type="evidence" value="ECO:0007669"/>
    <property type="project" value="InterPro"/>
</dbReference>
<dbReference type="InterPro" id="IPR041366">
    <property type="entry name" value="Pre-PUA"/>
</dbReference>
<dbReference type="PROSITE" id="PS51925">
    <property type="entry name" value="SWIB_MDM2"/>
    <property type="match status" value="1"/>
</dbReference>
<name>A0A8C1E766_CYPCA</name>
<dbReference type="InterPro" id="IPR039757">
    <property type="entry name" value="EIF2D"/>
</dbReference>
<keyword evidence="2" id="KW-0963">Cytoplasm</keyword>
<dbReference type="CDD" id="cd21156">
    <property type="entry name" value="PUA_eIF2d-like"/>
    <property type="match status" value="1"/>
</dbReference>
<dbReference type="Pfam" id="PF25304">
    <property type="entry name" value="WHD_eIF2D"/>
    <property type="match status" value="1"/>
</dbReference>
<evidence type="ECO:0000256" key="2">
    <source>
        <dbReference type="ARBA" id="ARBA00022490"/>
    </source>
</evidence>
<dbReference type="Pfam" id="PF17832">
    <property type="entry name" value="Pre-PUA"/>
    <property type="match status" value="1"/>
</dbReference>
<evidence type="ECO:0000313" key="6">
    <source>
        <dbReference type="Ensembl" id="ENSCCRP00000073040.2"/>
    </source>
</evidence>
<dbReference type="SUPFAM" id="SSF55159">
    <property type="entry name" value="eIF1-like"/>
    <property type="match status" value="1"/>
</dbReference>
<dbReference type="Gene3D" id="3.30.780.10">
    <property type="entry name" value="SUI1-like domain"/>
    <property type="match status" value="1"/>
</dbReference>
<dbReference type="InterPro" id="IPR048247">
    <property type="entry name" value="eIF2D_N"/>
</dbReference>
<dbReference type="FunFam" id="3.10.400.20:FF:000002">
    <property type="entry name" value="Eukaryotic translation initiation factor 2D"/>
    <property type="match status" value="1"/>
</dbReference>
<sequence length="496" mass="55574">MFAKAFRVKSNTVIKGSDRRRLRADVSAAFPSLSAEDLNELIPNKEELNIVKIYAHKGDAVILYVLHKNPIFFLLEKQLFPTVYTLWRYPTMLPAFVTWPPVLQKLTGGADLMLPGVVVTADGLPEVQQGDCCAVTLVMNRAPVAVGTAAVSSAEMRKSGMKGRGQMDELLLQCFLHALKTKVKKSQLPLLTSNFLRHHMVPCCPKGKYLEIKKSSYKKLSKFLQCMQKDHSLIQVKELSKGVESIVDVDWRNPVLCSFSVPEDFEPEIKSEEGSGASEVLYQPPEITPLYGVTARLEPLFQDAHKKKGTPLKATEVRNIITEYVKTNDLVHETNKNYVIINPTLCDCLLEKSEYQEVEKLKWDELFSRTLIRMQACHEVLIPGQPPLVKKGQMEPIDITVASRGSNKKVTIIKNLEAFGLDPAVVADTLQHQVQASCVLQDSPGAKNRVLVQIQGNQVQQVGKLLLLFSFITDRYKIPRKYVQGLDKAPKPGKKK</sequence>
<dbReference type="PANTHER" id="PTHR12217:SF4">
    <property type="entry name" value="EUKARYOTIC TRANSLATION INITIATION FACTOR 2D"/>
    <property type="match status" value="1"/>
</dbReference>
<reference evidence="6" key="2">
    <citation type="submission" date="2025-09" db="UniProtKB">
        <authorList>
            <consortium name="Ensembl"/>
        </authorList>
    </citation>
    <scope>IDENTIFICATION</scope>
</reference>
<dbReference type="InterPro" id="IPR001950">
    <property type="entry name" value="SUI1"/>
</dbReference>
<dbReference type="GeneTree" id="ENSGT00550000074865"/>
<dbReference type="AlphaFoldDB" id="A0A8C1E766"/>